<evidence type="ECO:0000256" key="2">
    <source>
        <dbReference type="ARBA" id="ARBA00022729"/>
    </source>
</evidence>
<dbReference type="OMA" id="HKKAEKF"/>
<evidence type="ECO:0000256" key="4">
    <source>
        <dbReference type="SAM" id="SignalP"/>
    </source>
</evidence>
<name>A0A410JTU2_ORNRH</name>
<dbReference type="Pfam" id="PF03938">
    <property type="entry name" value="OmpH"/>
    <property type="match status" value="1"/>
</dbReference>
<feature type="signal peptide" evidence="4">
    <location>
        <begin position="1"/>
        <end position="22"/>
    </location>
</feature>
<evidence type="ECO:0000256" key="1">
    <source>
        <dbReference type="ARBA" id="ARBA00009091"/>
    </source>
</evidence>
<dbReference type="OrthoDB" id="1524711at2"/>
<dbReference type="Proteomes" id="UP000287701">
    <property type="component" value="Chromosome"/>
</dbReference>
<dbReference type="Gene3D" id="3.30.910.20">
    <property type="entry name" value="Skp domain"/>
    <property type="match status" value="1"/>
</dbReference>
<gene>
    <name evidence="5" type="ORF">EQP59_09645</name>
</gene>
<dbReference type="EMBL" id="CP035107">
    <property type="protein sequence ID" value="QAR31583.1"/>
    <property type="molecule type" value="Genomic_DNA"/>
</dbReference>
<organism evidence="5 6">
    <name type="scientific">Ornithobacterium rhinotracheale</name>
    <dbReference type="NCBI Taxonomy" id="28251"/>
    <lineage>
        <taxon>Bacteria</taxon>
        <taxon>Pseudomonadati</taxon>
        <taxon>Bacteroidota</taxon>
        <taxon>Flavobacteriia</taxon>
        <taxon>Flavobacteriales</taxon>
        <taxon>Weeksellaceae</taxon>
        <taxon>Ornithobacterium</taxon>
    </lineage>
</organism>
<reference evidence="5 6" key="1">
    <citation type="submission" date="2019-01" db="EMBL/GenBank/DDBJ databases">
        <title>Whole Genome of Ornithobacterium rhinotracheale FARPER-174b.</title>
        <authorList>
            <person name="Tataje-Lavanda L.A."/>
            <person name="Montalvan A."/>
            <person name="Montesinos R."/>
            <person name="Zimic M."/>
            <person name="Fernandez-Sanchez M."/>
            <person name="Fernandez-Diaz M."/>
        </authorList>
    </citation>
    <scope>NUCLEOTIDE SEQUENCE [LARGE SCALE GENOMIC DNA]</scope>
    <source>
        <strain evidence="5 6">FARPER-174b</strain>
    </source>
</reference>
<keyword evidence="2 4" id="KW-0732">Signal</keyword>
<comment type="similarity">
    <text evidence="1">Belongs to the Skp family.</text>
</comment>
<proteinExistence type="inferred from homology"/>
<dbReference type="InterPro" id="IPR024930">
    <property type="entry name" value="Skp_dom_sf"/>
</dbReference>
<feature type="coiled-coil region" evidence="3">
    <location>
        <begin position="44"/>
        <end position="111"/>
    </location>
</feature>
<accession>A0A410JTU2</accession>
<evidence type="ECO:0000256" key="3">
    <source>
        <dbReference type="SAM" id="Coils"/>
    </source>
</evidence>
<feature type="chain" id="PRO_5019579523" evidence="4">
    <location>
        <begin position="23"/>
        <end position="178"/>
    </location>
</feature>
<evidence type="ECO:0000313" key="6">
    <source>
        <dbReference type="Proteomes" id="UP000287701"/>
    </source>
</evidence>
<dbReference type="AlphaFoldDB" id="A0A410JTU2"/>
<evidence type="ECO:0000313" key="5">
    <source>
        <dbReference type="EMBL" id="QAR31583.1"/>
    </source>
</evidence>
<dbReference type="InterPro" id="IPR005632">
    <property type="entry name" value="Chaperone_Skp"/>
</dbReference>
<keyword evidence="3" id="KW-0175">Coiled coil</keyword>
<dbReference type="PANTHER" id="PTHR35089:SF1">
    <property type="entry name" value="CHAPERONE PROTEIN SKP"/>
    <property type="match status" value="1"/>
</dbReference>
<dbReference type="GeneID" id="71568979"/>
<dbReference type="GO" id="GO:0005829">
    <property type="term" value="C:cytosol"/>
    <property type="evidence" value="ECO:0007669"/>
    <property type="project" value="TreeGrafter"/>
</dbReference>
<dbReference type="PANTHER" id="PTHR35089">
    <property type="entry name" value="CHAPERONE PROTEIN SKP"/>
    <property type="match status" value="1"/>
</dbReference>
<sequence length="178" mass="19537">MKKFTFIALLSFLCLGFGFANAQSVAHVNSQEILEALPAFQDAQAKIKKEADRHQAEIQRQQKEIQALVEKGQKEMEALKGKSDAEKMKALAPLEQELQTKSKALQEYQQNAAKGVAKMESDLLAPVYKKVQIAIEEVGKKDNVGYIIDLATAGQSGTIVYFGGGKDLTPQVKKQLGL</sequence>
<dbReference type="RefSeq" id="WP_014790480.1">
    <property type="nucleotide sequence ID" value="NZ_CP035107.1"/>
</dbReference>
<protein>
    <submittedName>
        <fullName evidence="5">OmpH family outer membrane protein</fullName>
    </submittedName>
</protein>
<dbReference type="SMART" id="SM00935">
    <property type="entry name" value="OmpH"/>
    <property type="match status" value="1"/>
</dbReference>
<dbReference type="SUPFAM" id="SSF111384">
    <property type="entry name" value="OmpH-like"/>
    <property type="match status" value="1"/>
</dbReference>
<dbReference type="GO" id="GO:0050821">
    <property type="term" value="P:protein stabilization"/>
    <property type="evidence" value="ECO:0007669"/>
    <property type="project" value="TreeGrafter"/>
</dbReference>
<dbReference type="GO" id="GO:0051082">
    <property type="term" value="F:unfolded protein binding"/>
    <property type="evidence" value="ECO:0007669"/>
    <property type="project" value="InterPro"/>
</dbReference>